<sequence length="102" mass="11998">MYIQPVPTWLGEAQCLIGVPHFLFVWIMETKGNCKNILPWWKVKDCELDARSFDEIDSNYSVSDSEDSLFWDEEFWDRVEEILGDEGTVSEDSEVEEDEEKK</sequence>
<dbReference type="AlphaFoldDB" id="A0AAU9J4W9"/>
<organism evidence="1 2">
    <name type="scientific">Blepharisma stoltei</name>
    <dbReference type="NCBI Taxonomy" id="1481888"/>
    <lineage>
        <taxon>Eukaryota</taxon>
        <taxon>Sar</taxon>
        <taxon>Alveolata</taxon>
        <taxon>Ciliophora</taxon>
        <taxon>Postciliodesmatophora</taxon>
        <taxon>Heterotrichea</taxon>
        <taxon>Heterotrichida</taxon>
        <taxon>Blepharismidae</taxon>
        <taxon>Blepharisma</taxon>
    </lineage>
</organism>
<evidence type="ECO:0000313" key="1">
    <source>
        <dbReference type="EMBL" id="CAG9321951.1"/>
    </source>
</evidence>
<evidence type="ECO:0000313" key="2">
    <source>
        <dbReference type="Proteomes" id="UP001162131"/>
    </source>
</evidence>
<reference evidence="1" key="1">
    <citation type="submission" date="2021-09" db="EMBL/GenBank/DDBJ databases">
        <authorList>
            <consortium name="AG Swart"/>
            <person name="Singh M."/>
            <person name="Singh A."/>
            <person name="Seah K."/>
            <person name="Emmerich C."/>
        </authorList>
    </citation>
    <scope>NUCLEOTIDE SEQUENCE</scope>
    <source>
        <strain evidence="1">ATCC30299</strain>
    </source>
</reference>
<comment type="caution">
    <text evidence="1">The sequence shown here is derived from an EMBL/GenBank/DDBJ whole genome shotgun (WGS) entry which is preliminary data.</text>
</comment>
<keyword evidence="2" id="KW-1185">Reference proteome</keyword>
<accession>A0AAU9J4W9</accession>
<dbReference type="Proteomes" id="UP001162131">
    <property type="component" value="Unassembled WGS sequence"/>
</dbReference>
<protein>
    <submittedName>
        <fullName evidence="1">Uncharacterized protein</fullName>
    </submittedName>
</protein>
<proteinExistence type="predicted"/>
<name>A0AAU9J4W9_9CILI</name>
<dbReference type="EMBL" id="CAJZBQ010000030">
    <property type="protein sequence ID" value="CAG9321951.1"/>
    <property type="molecule type" value="Genomic_DNA"/>
</dbReference>
<gene>
    <name evidence="1" type="ORF">BSTOLATCC_MIC30682</name>
</gene>